<dbReference type="Proteomes" id="UP000326380">
    <property type="component" value="Unassembled WGS sequence"/>
</dbReference>
<gene>
    <name evidence="4" type="ORF">F0P96_10200</name>
</gene>
<dbReference type="InterPro" id="IPR003594">
    <property type="entry name" value="HATPase_dom"/>
</dbReference>
<dbReference type="InterPro" id="IPR000595">
    <property type="entry name" value="cNMP-bd_dom"/>
</dbReference>
<evidence type="ECO:0000256" key="3">
    <source>
        <dbReference type="ARBA" id="ARBA00022553"/>
    </source>
</evidence>
<proteinExistence type="predicted"/>
<dbReference type="SUPFAM" id="SSF55874">
    <property type="entry name" value="ATPase domain of HSP90 chaperone/DNA topoisomerase II/histidine kinase"/>
    <property type="match status" value="1"/>
</dbReference>
<keyword evidence="3" id="KW-0597">Phosphoprotein</keyword>
<comment type="catalytic activity">
    <reaction evidence="1">
        <text>ATP + protein L-histidine = ADP + protein N-phospho-L-histidine.</text>
        <dbReference type="EC" id="2.7.13.3"/>
    </reaction>
</comment>
<dbReference type="PROSITE" id="PS50042">
    <property type="entry name" value="CNMP_BINDING_3"/>
    <property type="match status" value="1"/>
</dbReference>
<dbReference type="InterPro" id="IPR004358">
    <property type="entry name" value="Sig_transdc_His_kin-like_C"/>
</dbReference>
<evidence type="ECO:0000256" key="2">
    <source>
        <dbReference type="ARBA" id="ARBA00012438"/>
    </source>
</evidence>
<dbReference type="InterPro" id="IPR018490">
    <property type="entry name" value="cNMP-bd_dom_sf"/>
</dbReference>
<dbReference type="CDD" id="cd00038">
    <property type="entry name" value="CAP_ED"/>
    <property type="match status" value="1"/>
</dbReference>
<protein>
    <recommendedName>
        <fullName evidence="2">histidine kinase</fullName>
        <ecNumber evidence="2">2.7.13.3</ecNumber>
    </recommendedName>
</protein>
<dbReference type="EC" id="2.7.13.3" evidence="2"/>
<dbReference type="Pfam" id="PF02518">
    <property type="entry name" value="HATPase_c"/>
    <property type="match status" value="1"/>
</dbReference>
<dbReference type="SUPFAM" id="SSF51206">
    <property type="entry name" value="cAMP-binding domain-like"/>
    <property type="match status" value="1"/>
</dbReference>
<dbReference type="SMART" id="SM00100">
    <property type="entry name" value="cNMP"/>
    <property type="match status" value="1"/>
</dbReference>
<organism evidence="4 5">
    <name type="scientific">Hymenobacter busanensis</name>
    <dbReference type="NCBI Taxonomy" id="2607656"/>
    <lineage>
        <taxon>Bacteria</taxon>
        <taxon>Pseudomonadati</taxon>
        <taxon>Bacteroidota</taxon>
        <taxon>Cytophagia</taxon>
        <taxon>Cytophagales</taxon>
        <taxon>Hymenobacteraceae</taxon>
        <taxon>Hymenobacter</taxon>
    </lineage>
</organism>
<keyword evidence="5" id="KW-1185">Reference proteome</keyword>
<dbReference type="CDD" id="cd00082">
    <property type="entry name" value="HisKA"/>
    <property type="match status" value="1"/>
</dbReference>
<dbReference type="InterPro" id="IPR036890">
    <property type="entry name" value="HATPase_C_sf"/>
</dbReference>
<dbReference type="Gene3D" id="2.60.120.10">
    <property type="entry name" value="Jelly Rolls"/>
    <property type="match status" value="1"/>
</dbReference>
<evidence type="ECO:0000256" key="1">
    <source>
        <dbReference type="ARBA" id="ARBA00000085"/>
    </source>
</evidence>
<evidence type="ECO:0000313" key="4">
    <source>
        <dbReference type="EMBL" id="KAA9333333.1"/>
    </source>
</evidence>
<dbReference type="PANTHER" id="PTHR43065">
    <property type="entry name" value="SENSOR HISTIDINE KINASE"/>
    <property type="match status" value="1"/>
</dbReference>
<dbReference type="SMART" id="SM00387">
    <property type="entry name" value="HATPase_c"/>
    <property type="match status" value="1"/>
</dbReference>
<accession>A0A7L4ZXM2</accession>
<dbReference type="GO" id="GO:0000155">
    <property type="term" value="F:phosphorelay sensor kinase activity"/>
    <property type="evidence" value="ECO:0007669"/>
    <property type="project" value="InterPro"/>
</dbReference>
<dbReference type="RefSeq" id="WP_151078754.1">
    <property type="nucleotide sequence ID" value="NZ_CP047647.1"/>
</dbReference>
<dbReference type="SUPFAM" id="SSF47384">
    <property type="entry name" value="Homodimeric domain of signal transducing histidine kinase"/>
    <property type="match status" value="1"/>
</dbReference>
<dbReference type="AlphaFoldDB" id="A0A7L4ZXM2"/>
<dbReference type="InterPro" id="IPR005467">
    <property type="entry name" value="His_kinase_dom"/>
</dbReference>
<evidence type="ECO:0000313" key="5">
    <source>
        <dbReference type="Proteomes" id="UP000326380"/>
    </source>
</evidence>
<dbReference type="InterPro" id="IPR036097">
    <property type="entry name" value="HisK_dim/P_sf"/>
</dbReference>
<reference evidence="4 5" key="1">
    <citation type="submission" date="2019-09" db="EMBL/GenBank/DDBJ databases">
        <title>Genome sequence of Hymenobacter sp. M3.</title>
        <authorList>
            <person name="Srinivasan S."/>
        </authorList>
    </citation>
    <scope>NUCLEOTIDE SEQUENCE [LARGE SCALE GENOMIC DNA]</scope>
    <source>
        <strain evidence="4 5">M3</strain>
    </source>
</reference>
<dbReference type="PRINTS" id="PR00344">
    <property type="entry name" value="BCTRLSENSOR"/>
</dbReference>
<dbReference type="Gene3D" id="3.30.565.10">
    <property type="entry name" value="Histidine kinase-like ATPase, C-terminal domain"/>
    <property type="match status" value="1"/>
</dbReference>
<sequence>MVTAATQLAPADLARISAFADLPAEVIDWLLAHGERRDLAAGETVAQPGDPADFLIAIVQGGLQFAAVRNGQRETFLRAEAGLVTGVLPYSRLRTFSGYATATEPTVVYALHRDWFPELERVSPELVQRLVALMNDRAREEVRGQERDDKLRALGKLAAGLAHELNNPVAAISRAADTLTTHAGTEPELLTALLAAQVPLQTLAPLLALANRTAMPSASLSALEQSDREEELIDWLDQQGIADATTLANGLLAGGLEADDLAPVLSALPAAARNPALCWLELQLSNRQLVRDVKQAARRISELVGNVKDYSHMDRAPGRVPTDLHAGLDSTLALLSYPLRKKRIRVLRDYAPGLLLVVAQPSALNQVWTNLVDNAIDVLPAEGELRVQTRRDGDLACISIIDNGPGIAPDVQPHVFEPFYTTKPVGEGTGLGLDIVRRIVLSHDGRVQVHSEPGRTEFCVWLPLAE</sequence>
<dbReference type="EMBL" id="VTWU01000003">
    <property type="protein sequence ID" value="KAA9333333.1"/>
    <property type="molecule type" value="Genomic_DNA"/>
</dbReference>
<comment type="caution">
    <text evidence="4">The sequence shown here is derived from an EMBL/GenBank/DDBJ whole genome shotgun (WGS) entry which is preliminary data.</text>
</comment>
<dbReference type="PANTHER" id="PTHR43065:SF48">
    <property type="entry name" value="HISTIDINE KINASE"/>
    <property type="match status" value="1"/>
</dbReference>
<dbReference type="InterPro" id="IPR014710">
    <property type="entry name" value="RmlC-like_jellyroll"/>
</dbReference>
<dbReference type="Gene3D" id="1.10.287.130">
    <property type="match status" value="1"/>
</dbReference>
<dbReference type="InterPro" id="IPR003661">
    <property type="entry name" value="HisK_dim/P_dom"/>
</dbReference>
<dbReference type="PROSITE" id="PS50109">
    <property type="entry name" value="HIS_KIN"/>
    <property type="match status" value="1"/>
</dbReference>
<name>A0A7L4ZXM2_9BACT</name>